<sequence length="276" mass="29847">MPSQGEAGRPFPRSSDPGPPSLVTVILPTYNEREALPPLLRALGEILSRQGFRSEILVVDDDSPDGTAEVARSTALPVPLTVRVRRGERGLASAILFGLREAGGRVAVVMDADGSHPAVTVLPLVKAVVEGGAEMALASRYTSGGETRDWPLGRRLISHGATFLARPLTSARDPMTGFFALDRAILSRSSLDPVGYKIALEILVRSRPAPIQEVPFVFTERSVGRSKMGAREMARYLRHLGRLYRFRILNQRPRGSGRGGPGGTSPRPVERLDPQS</sequence>
<dbReference type="GO" id="GO:0006488">
    <property type="term" value="P:dolichol-linked oligosaccharide biosynthetic process"/>
    <property type="evidence" value="ECO:0007669"/>
    <property type="project" value="TreeGrafter"/>
</dbReference>
<dbReference type="InterPro" id="IPR029044">
    <property type="entry name" value="Nucleotide-diphossugar_trans"/>
</dbReference>
<dbReference type="InterPro" id="IPR039528">
    <property type="entry name" value="DPM1-like"/>
</dbReference>
<comment type="similarity">
    <text evidence="1">Belongs to the glycosyltransferase 2 family.</text>
</comment>
<evidence type="ECO:0000313" key="6">
    <source>
        <dbReference type="EMBL" id="EQD35922.1"/>
    </source>
</evidence>
<gene>
    <name evidence="6" type="ORF">B1B_16704</name>
</gene>
<proteinExistence type="inferred from homology"/>
<evidence type="ECO:0000256" key="1">
    <source>
        <dbReference type="ARBA" id="ARBA00006739"/>
    </source>
</evidence>
<accession>T0YVE7</accession>
<dbReference type="AlphaFoldDB" id="T0YVE7"/>
<dbReference type="EMBL" id="AUZY01011128">
    <property type="protein sequence ID" value="EQD35922.1"/>
    <property type="molecule type" value="Genomic_DNA"/>
</dbReference>
<keyword evidence="3 6" id="KW-0808">Transferase</keyword>
<dbReference type="GO" id="GO:0006506">
    <property type="term" value="P:GPI anchor biosynthetic process"/>
    <property type="evidence" value="ECO:0007669"/>
    <property type="project" value="TreeGrafter"/>
</dbReference>
<evidence type="ECO:0000256" key="3">
    <source>
        <dbReference type="ARBA" id="ARBA00022679"/>
    </source>
</evidence>
<dbReference type="GO" id="GO:0004582">
    <property type="term" value="F:dolichyl-phosphate beta-D-mannosyltransferase activity"/>
    <property type="evidence" value="ECO:0007669"/>
    <property type="project" value="InterPro"/>
</dbReference>
<dbReference type="GO" id="GO:0016020">
    <property type="term" value="C:membrane"/>
    <property type="evidence" value="ECO:0007669"/>
    <property type="project" value="GOC"/>
</dbReference>
<dbReference type="Pfam" id="PF00535">
    <property type="entry name" value="Glycos_transf_2"/>
    <property type="match status" value="1"/>
</dbReference>
<dbReference type="InterPro" id="IPR001173">
    <property type="entry name" value="Glyco_trans_2-like"/>
</dbReference>
<keyword evidence="2 6" id="KW-0328">Glycosyltransferase</keyword>
<dbReference type="CDD" id="cd06442">
    <property type="entry name" value="DPM1_like"/>
    <property type="match status" value="1"/>
</dbReference>
<feature type="region of interest" description="Disordered" evidence="4">
    <location>
        <begin position="1"/>
        <end position="21"/>
    </location>
</feature>
<name>T0YVE7_9ZZZZ</name>
<reference evidence="6" key="2">
    <citation type="journal article" date="2014" name="ISME J.">
        <title>Microbial stratification in low pH oxic and suboxic macroscopic growths along an acid mine drainage.</title>
        <authorList>
            <person name="Mendez-Garcia C."/>
            <person name="Mesa V."/>
            <person name="Sprenger R.R."/>
            <person name="Richter M."/>
            <person name="Diez M.S."/>
            <person name="Solano J."/>
            <person name="Bargiela R."/>
            <person name="Golyshina O.V."/>
            <person name="Manteca A."/>
            <person name="Ramos J.L."/>
            <person name="Gallego J.R."/>
            <person name="Llorente I."/>
            <person name="Martins Dos Santos V.A."/>
            <person name="Jensen O.N."/>
            <person name="Pelaez A.I."/>
            <person name="Sanchez J."/>
            <person name="Ferrer M."/>
        </authorList>
    </citation>
    <scope>NUCLEOTIDE SEQUENCE</scope>
</reference>
<dbReference type="GO" id="GO:0035269">
    <property type="term" value="P:protein O-linked glycosylation via mannose"/>
    <property type="evidence" value="ECO:0007669"/>
    <property type="project" value="TreeGrafter"/>
</dbReference>
<dbReference type="SUPFAM" id="SSF53448">
    <property type="entry name" value="Nucleotide-diphospho-sugar transferases"/>
    <property type="match status" value="1"/>
</dbReference>
<dbReference type="Gene3D" id="3.90.550.10">
    <property type="entry name" value="Spore Coat Polysaccharide Biosynthesis Protein SpsA, Chain A"/>
    <property type="match status" value="1"/>
</dbReference>
<dbReference type="PANTHER" id="PTHR43398:SF1">
    <property type="entry name" value="DOLICHOL-PHOSPHATE MANNOSYLTRANSFERASE SUBUNIT 1"/>
    <property type="match status" value="1"/>
</dbReference>
<feature type="region of interest" description="Disordered" evidence="4">
    <location>
        <begin position="251"/>
        <end position="276"/>
    </location>
</feature>
<dbReference type="PANTHER" id="PTHR43398">
    <property type="entry name" value="DOLICHOL-PHOSPHATE MANNOSYLTRANSFERASE SUBUNIT 1"/>
    <property type="match status" value="1"/>
</dbReference>
<evidence type="ECO:0000256" key="4">
    <source>
        <dbReference type="SAM" id="MobiDB-lite"/>
    </source>
</evidence>
<organism evidence="6">
    <name type="scientific">mine drainage metagenome</name>
    <dbReference type="NCBI Taxonomy" id="410659"/>
    <lineage>
        <taxon>unclassified sequences</taxon>
        <taxon>metagenomes</taxon>
        <taxon>ecological metagenomes</taxon>
    </lineage>
</organism>
<comment type="caution">
    <text evidence="6">The sequence shown here is derived from an EMBL/GenBank/DDBJ whole genome shotgun (WGS) entry which is preliminary data.</text>
</comment>
<reference evidence="6" key="1">
    <citation type="submission" date="2013-08" db="EMBL/GenBank/DDBJ databases">
        <authorList>
            <person name="Mendez C."/>
            <person name="Richter M."/>
            <person name="Ferrer M."/>
            <person name="Sanchez J."/>
        </authorList>
    </citation>
    <scope>NUCLEOTIDE SEQUENCE</scope>
</reference>
<evidence type="ECO:0000256" key="2">
    <source>
        <dbReference type="ARBA" id="ARBA00022676"/>
    </source>
</evidence>
<evidence type="ECO:0000259" key="5">
    <source>
        <dbReference type="Pfam" id="PF00535"/>
    </source>
</evidence>
<protein>
    <submittedName>
        <fullName evidence="6">Dolichyl-phosphate beta-D-mannosyltransferase</fullName>
    </submittedName>
</protein>
<feature type="domain" description="Glycosyltransferase 2-like" evidence="5">
    <location>
        <begin position="24"/>
        <end position="186"/>
    </location>
</feature>